<dbReference type="RefSeq" id="XP_062794898.1">
    <property type="nucleotide sequence ID" value="XM_062938847.1"/>
</dbReference>
<proteinExistence type="predicted"/>
<dbReference type="PROSITE" id="PS50231">
    <property type="entry name" value="RICIN_B_LECTIN"/>
    <property type="match status" value="1"/>
</dbReference>
<dbReference type="CDD" id="cd00161">
    <property type="entry name" value="beta-trefoil_Ricin-like"/>
    <property type="match status" value="1"/>
</dbReference>
<dbReference type="Gene3D" id="2.80.10.50">
    <property type="match status" value="1"/>
</dbReference>
<organism evidence="2 3">
    <name type="scientific">Kwoniella shivajii</name>
    <dbReference type="NCBI Taxonomy" id="564305"/>
    <lineage>
        <taxon>Eukaryota</taxon>
        <taxon>Fungi</taxon>
        <taxon>Dikarya</taxon>
        <taxon>Basidiomycota</taxon>
        <taxon>Agaricomycotina</taxon>
        <taxon>Tremellomycetes</taxon>
        <taxon>Tremellales</taxon>
        <taxon>Cryptococcaceae</taxon>
        <taxon>Kwoniella</taxon>
    </lineage>
</organism>
<dbReference type="InterPro" id="IPR035992">
    <property type="entry name" value="Ricin_B-like_lectins"/>
</dbReference>
<sequence>MKFVLFSLVASLAVTSASASMKRQDHINGKIESISQPGRCLDLYAGTVQVGTSLTVKDCQTARKWDYIRTLEGEIKLSDTAMAISDIGPDEGPRSGIMLLNDSQSKEQKFTFHDNGRIYYMSDPPKCLELSIADEDDPDFEPPRWTKGTASISLKQCLDKDDTGQYQTWRDYVEPAS</sequence>
<name>A0ABZ1DA55_9TREE</name>
<dbReference type="EMBL" id="CP141890">
    <property type="protein sequence ID" value="WRT70159.1"/>
    <property type="molecule type" value="Genomic_DNA"/>
</dbReference>
<keyword evidence="3" id="KW-1185">Reference proteome</keyword>
<dbReference type="GeneID" id="87959283"/>
<accession>A0ABZ1DA55</accession>
<evidence type="ECO:0000313" key="3">
    <source>
        <dbReference type="Proteomes" id="UP001329825"/>
    </source>
</evidence>
<evidence type="ECO:0008006" key="4">
    <source>
        <dbReference type="Google" id="ProtNLM"/>
    </source>
</evidence>
<evidence type="ECO:0000313" key="2">
    <source>
        <dbReference type="EMBL" id="WRT70159.1"/>
    </source>
</evidence>
<reference evidence="2 3" key="1">
    <citation type="submission" date="2024-01" db="EMBL/GenBank/DDBJ databases">
        <title>Comparative genomics of Cryptococcus and Kwoniella reveals pathogenesis evolution and contrasting modes of karyotype evolution via chromosome fusion or intercentromeric recombination.</title>
        <authorList>
            <person name="Coelho M.A."/>
            <person name="David-Palma M."/>
            <person name="Shea T."/>
            <person name="Bowers K."/>
            <person name="McGinley-Smith S."/>
            <person name="Mohammad A.W."/>
            <person name="Gnirke A."/>
            <person name="Yurkov A.M."/>
            <person name="Nowrousian M."/>
            <person name="Sun S."/>
            <person name="Cuomo C.A."/>
            <person name="Heitman J."/>
        </authorList>
    </citation>
    <scope>NUCLEOTIDE SEQUENCE [LARGE SCALE GENOMIC DNA]</scope>
    <source>
        <strain evidence="2">CBS 11374</strain>
    </source>
</reference>
<dbReference type="SUPFAM" id="SSF50370">
    <property type="entry name" value="Ricin B-like lectins"/>
    <property type="match status" value="1"/>
</dbReference>
<evidence type="ECO:0000256" key="1">
    <source>
        <dbReference type="SAM" id="SignalP"/>
    </source>
</evidence>
<dbReference type="Proteomes" id="UP001329825">
    <property type="component" value="Chromosome 10"/>
</dbReference>
<feature type="signal peptide" evidence="1">
    <location>
        <begin position="1"/>
        <end position="19"/>
    </location>
</feature>
<feature type="chain" id="PRO_5046291070" description="Ricin B lectin domain-containing protein" evidence="1">
    <location>
        <begin position="20"/>
        <end position="177"/>
    </location>
</feature>
<gene>
    <name evidence="2" type="ORF">IL334_007153</name>
</gene>
<protein>
    <recommendedName>
        <fullName evidence="4">Ricin B lectin domain-containing protein</fullName>
    </recommendedName>
</protein>
<keyword evidence="1" id="KW-0732">Signal</keyword>